<evidence type="ECO:0000313" key="3">
    <source>
        <dbReference type="Proteomes" id="UP000177027"/>
    </source>
</evidence>
<dbReference type="AlphaFoldDB" id="A0A1F7HBD9"/>
<evidence type="ECO:0000256" key="1">
    <source>
        <dbReference type="SAM" id="Phobius"/>
    </source>
</evidence>
<accession>A0A1F7HBD9</accession>
<keyword evidence="1" id="KW-1133">Transmembrane helix</keyword>
<feature type="transmembrane region" description="Helical" evidence="1">
    <location>
        <begin position="5"/>
        <end position="23"/>
    </location>
</feature>
<protein>
    <submittedName>
        <fullName evidence="2">Uncharacterized protein</fullName>
    </submittedName>
</protein>
<evidence type="ECO:0000313" key="2">
    <source>
        <dbReference type="EMBL" id="OGK28630.1"/>
    </source>
</evidence>
<feature type="transmembrane region" description="Helical" evidence="1">
    <location>
        <begin position="60"/>
        <end position="83"/>
    </location>
</feature>
<keyword evidence="1" id="KW-0472">Membrane</keyword>
<feature type="transmembrane region" description="Helical" evidence="1">
    <location>
        <begin position="128"/>
        <end position="146"/>
    </location>
</feature>
<proteinExistence type="predicted"/>
<sequence>MQNRIAAILVSILTIAIFLVTVAPQTRGYINSMFVLYIVVASVGLLYYPVIRKHVSSERVLSLYGLVIFVCLMLWVGVTGWFFSPFFYILYLVAIVLAFMYSPFVTFAFTITLLGLFAPNIGSIDTTIDIITMLSLFSVVPLTYFLQKEYLRLKENEKKVLILDDEKRILKNKVDEVLLNKVIKFSAQLRQPVNDMRQLALVAQRHKDPSKVSKAFHQIIKLGEESLNRIEEFEEKVTGINLVHTKK</sequence>
<dbReference type="Proteomes" id="UP000177027">
    <property type="component" value="Unassembled WGS sequence"/>
</dbReference>
<feature type="transmembrane region" description="Helical" evidence="1">
    <location>
        <begin position="29"/>
        <end position="48"/>
    </location>
</feature>
<reference evidence="2 3" key="1">
    <citation type="journal article" date="2016" name="Nat. Commun.">
        <title>Thousands of microbial genomes shed light on interconnected biogeochemical processes in an aquifer system.</title>
        <authorList>
            <person name="Anantharaman K."/>
            <person name="Brown C.T."/>
            <person name="Hug L.A."/>
            <person name="Sharon I."/>
            <person name="Castelle C.J."/>
            <person name="Probst A.J."/>
            <person name="Thomas B.C."/>
            <person name="Singh A."/>
            <person name="Wilkins M.J."/>
            <person name="Karaoz U."/>
            <person name="Brodie E.L."/>
            <person name="Williams K.H."/>
            <person name="Hubbard S.S."/>
            <person name="Banfield J.F."/>
        </authorList>
    </citation>
    <scope>NUCLEOTIDE SEQUENCE [LARGE SCALE GENOMIC DNA]</scope>
</reference>
<dbReference type="EMBL" id="MFZS01000035">
    <property type="protein sequence ID" value="OGK28630.1"/>
    <property type="molecule type" value="Genomic_DNA"/>
</dbReference>
<feature type="transmembrane region" description="Helical" evidence="1">
    <location>
        <begin position="89"/>
        <end position="116"/>
    </location>
</feature>
<organism evidence="2 3">
    <name type="scientific">Candidatus Roizmanbacteria bacterium RIFCSPHIGHO2_02_FULL_40_9</name>
    <dbReference type="NCBI Taxonomy" id="1802042"/>
    <lineage>
        <taxon>Bacteria</taxon>
        <taxon>Candidatus Roizmaniibacteriota</taxon>
    </lineage>
</organism>
<name>A0A1F7HBD9_9BACT</name>
<gene>
    <name evidence="2" type="ORF">A3D06_02140</name>
</gene>
<keyword evidence="1" id="KW-0812">Transmembrane</keyword>
<comment type="caution">
    <text evidence="2">The sequence shown here is derived from an EMBL/GenBank/DDBJ whole genome shotgun (WGS) entry which is preliminary data.</text>
</comment>